<dbReference type="Proteomes" id="UP000002084">
    <property type="component" value="Chromosome"/>
</dbReference>
<dbReference type="KEGG" id="ses:SARI_04488"/>
<protein>
    <submittedName>
        <fullName evidence="1">Uncharacterized protein</fullName>
    </submittedName>
</protein>
<proteinExistence type="predicted"/>
<dbReference type="EMBL" id="CP000880">
    <property type="protein sequence ID" value="ABX24262.1"/>
    <property type="molecule type" value="Genomic_DNA"/>
</dbReference>
<dbReference type="HOGENOM" id="CLU_3172925_0_0_6"/>
<accession>A9MQL8</accession>
<dbReference type="AlphaFoldDB" id="A9MQL8"/>
<evidence type="ECO:0000313" key="2">
    <source>
        <dbReference type="Proteomes" id="UP000002084"/>
    </source>
</evidence>
<sequence length="55" mass="6157">MSITNRVAVDIQPGGFFILTPGNKWRSMTCPPWLKEMSGRSQTSIIDIIYDGPMV</sequence>
<keyword evidence="2" id="KW-1185">Reference proteome</keyword>
<evidence type="ECO:0000313" key="1">
    <source>
        <dbReference type="EMBL" id="ABX24262.1"/>
    </source>
</evidence>
<reference evidence="1 2" key="1">
    <citation type="submission" date="2007-11" db="EMBL/GenBank/DDBJ databases">
        <authorList>
            <consortium name="The Salmonella enterica serovar Arizonae Genome Sequencing Project"/>
            <person name="McClelland M."/>
            <person name="Sanderson E.K."/>
            <person name="Porwollik S."/>
            <person name="Spieth J."/>
            <person name="Clifton W.S."/>
            <person name="Fulton R."/>
            <person name="Chunyan W."/>
            <person name="Wollam A."/>
            <person name="Shah N."/>
            <person name="Pepin K."/>
            <person name="Bhonagiri V."/>
            <person name="Nash W."/>
            <person name="Johnson M."/>
            <person name="Thiruvilangam P."/>
            <person name="Wilson R."/>
        </authorList>
    </citation>
    <scope>NUCLEOTIDE SEQUENCE [LARGE SCALE GENOMIC DNA]</scope>
    <source>
        <strain evidence="2">ATCC BAA-731 / CDC346-86 / RSK2980</strain>
    </source>
</reference>
<dbReference type="STRING" id="41514.SARI_04488"/>
<organism evidence="1 2">
    <name type="scientific">Salmonella arizonae (strain ATCC BAA-731 / CDC346-86 / RSK2980)</name>
    <dbReference type="NCBI Taxonomy" id="41514"/>
    <lineage>
        <taxon>Bacteria</taxon>
        <taxon>Pseudomonadati</taxon>
        <taxon>Pseudomonadota</taxon>
        <taxon>Gammaproteobacteria</taxon>
        <taxon>Enterobacterales</taxon>
        <taxon>Enterobacteriaceae</taxon>
        <taxon>Salmonella</taxon>
    </lineage>
</organism>
<name>A9MQL8_SALAR</name>
<gene>
    <name evidence="1" type="ordered locus">SARI_04488</name>
</gene>